<sequence length="207" mass="22743">MLRGIDVSAYQSSAYSTDGLSFVFIKATEGRSYVNPKLTAQVKTARDAGCVVGFYHFLWPGDITAQAEYFVGKAPEKAGDLLAVDWETTGDGTHASNAEKDRFVRKVKELRPDHRVLLYTNRNFWLTVDTTSYAGDGLWIADYVTAGEPRVKARWRFHQYTDSPLDKDVAQFSSKAALREWAAVDRPAGARPQSGGGPETSTPSGVG</sequence>
<dbReference type="EMBL" id="CP045643">
    <property type="protein sequence ID" value="QFZ74160.1"/>
    <property type="molecule type" value="Genomic_DNA"/>
</dbReference>
<dbReference type="GO" id="GO:0016052">
    <property type="term" value="P:carbohydrate catabolic process"/>
    <property type="evidence" value="ECO:0007669"/>
    <property type="project" value="TreeGrafter"/>
</dbReference>
<dbReference type="Gene3D" id="3.20.20.80">
    <property type="entry name" value="Glycosidases"/>
    <property type="match status" value="1"/>
</dbReference>
<dbReference type="SUPFAM" id="SSF51445">
    <property type="entry name" value="(Trans)glycosidases"/>
    <property type="match status" value="1"/>
</dbReference>
<evidence type="ECO:0000313" key="6">
    <source>
        <dbReference type="Proteomes" id="UP000326179"/>
    </source>
</evidence>
<dbReference type="InterPro" id="IPR017853">
    <property type="entry name" value="GH"/>
</dbReference>
<keyword evidence="2" id="KW-0378">Hydrolase</keyword>
<name>A0A5Q0LAU1_9ACTN</name>
<dbReference type="SMART" id="SM00641">
    <property type="entry name" value="Glyco_25"/>
    <property type="match status" value="1"/>
</dbReference>
<protein>
    <submittedName>
        <fullName evidence="5">Muramidase</fullName>
    </submittedName>
</protein>
<dbReference type="GO" id="GO:0003796">
    <property type="term" value="F:lysozyme activity"/>
    <property type="evidence" value="ECO:0007669"/>
    <property type="project" value="InterPro"/>
</dbReference>
<evidence type="ECO:0000256" key="3">
    <source>
        <dbReference type="ARBA" id="ARBA00023295"/>
    </source>
</evidence>
<organism evidence="5 6">
    <name type="scientific">Streptomyces fagopyri</name>
    <dbReference type="NCBI Taxonomy" id="2662397"/>
    <lineage>
        <taxon>Bacteria</taxon>
        <taxon>Bacillati</taxon>
        <taxon>Actinomycetota</taxon>
        <taxon>Actinomycetes</taxon>
        <taxon>Kitasatosporales</taxon>
        <taxon>Streptomycetaceae</taxon>
        <taxon>Streptomyces</taxon>
    </lineage>
</organism>
<accession>A0A5Q0LAU1</accession>
<dbReference type="KEGG" id="sfy:GFH48_13640"/>
<dbReference type="Pfam" id="PF01183">
    <property type="entry name" value="Glyco_hydro_25"/>
    <property type="match status" value="1"/>
</dbReference>
<proteinExistence type="inferred from homology"/>
<dbReference type="Proteomes" id="UP000326179">
    <property type="component" value="Chromosome"/>
</dbReference>
<evidence type="ECO:0000313" key="5">
    <source>
        <dbReference type="EMBL" id="QFZ74160.1"/>
    </source>
</evidence>
<dbReference type="InterPro" id="IPR002053">
    <property type="entry name" value="Glyco_hydro_25"/>
</dbReference>
<feature type="region of interest" description="Disordered" evidence="4">
    <location>
        <begin position="183"/>
        <end position="207"/>
    </location>
</feature>
<dbReference type="AlphaFoldDB" id="A0A5Q0LAU1"/>
<keyword evidence="3" id="KW-0326">Glycosidase</keyword>
<gene>
    <name evidence="5" type="ORF">GFH48_13640</name>
</gene>
<dbReference type="PROSITE" id="PS51904">
    <property type="entry name" value="GLYCOSYL_HYDROL_F25_2"/>
    <property type="match status" value="1"/>
</dbReference>
<evidence type="ECO:0000256" key="4">
    <source>
        <dbReference type="SAM" id="MobiDB-lite"/>
    </source>
</evidence>
<dbReference type="GO" id="GO:0009253">
    <property type="term" value="P:peptidoglycan catabolic process"/>
    <property type="evidence" value="ECO:0007669"/>
    <property type="project" value="InterPro"/>
</dbReference>
<keyword evidence="6" id="KW-1185">Reference proteome</keyword>
<dbReference type="CDD" id="cd00599">
    <property type="entry name" value="GH25_muramidase"/>
    <property type="match status" value="1"/>
</dbReference>
<dbReference type="PANTHER" id="PTHR34135">
    <property type="entry name" value="LYSOZYME"/>
    <property type="match status" value="1"/>
</dbReference>
<dbReference type="GO" id="GO:0016998">
    <property type="term" value="P:cell wall macromolecule catabolic process"/>
    <property type="evidence" value="ECO:0007669"/>
    <property type="project" value="InterPro"/>
</dbReference>
<dbReference type="InterPro" id="IPR018077">
    <property type="entry name" value="Glyco_hydro_fam25_subgr"/>
</dbReference>
<dbReference type="PANTHER" id="PTHR34135:SF2">
    <property type="entry name" value="LYSOZYME"/>
    <property type="match status" value="1"/>
</dbReference>
<evidence type="ECO:0000256" key="1">
    <source>
        <dbReference type="ARBA" id="ARBA00010646"/>
    </source>
</evidence>
<evidence type="ECO:0000256" key="2">
    <source>
        <dbReference type="ARBA" id="ARBA00022801"/>
    </source>
</evidence>
<reference evidence="5 6" key="1">
    <citation type="submission" date="2019-10" db="EMBL/GenBank/DDBJ databases">
        <title>A novel species.</title>
        <authorList>
            <person name="Gao J."/>
        </authorList>
    </citation>
    <scope>NUCLEOTIDE SEQUENCE [LARGE SCALE GENOMIC DNA]</scope>
    <source>
        <strain evidence="5 6">QMT-28</strain>
    </source>
</reference>
<dbReference type="RefSeq" id="WP_153288499.1">
    <property type="nucleotide sequence ID" value="NZ_CP045643.1"/>
</dbReference>
<comment type="similarity">
    <text evidence="1">Belongs to the glycosyl hydrolase 25 family.</text>
</comment>